<evidence type="ECO:0000256" key="4">
    <source>
        <dbReference type="ARBA" id="ARBA00022801"/>
    </source>
</evidence>
<dbReference type="InterPro" id="IPR036852">
    <property type="entry name" value="Peptidase_S8/S53_dom_sf"/>
</dbReference>
<comment type="similarity">
    <text evidence="1">Belongs to the peptidase S8 family. Furin subfamily.</text>
</comment>
<feature type="domain" description="P/Homo B" evidence="9">
    <location>
        <begin position="374"/>
        <end position="502"/>
    </location>
</feature>
<evidence type="ECO:0000313" key="11">
    <source>
        <dbReference type="Proteomes" id="UP000203589"/>
    </source>
</evidence>
<feature type="active site" description="Charge relay system" evidence="7 8">
    <location>
        <position position="55"/>
    </location>
</feature>
<dbReference type="PRINTS" id="PR00723">
    <property type="entry name" value="SUBTILISIN"/>
</dbReference>
<dbReference type="InterPro" id="IPR001343">
    <property type="entry name" value="Hemolysn_Ca-bd"/>
</dbReference>
<dbReference type="InterPro" id="IPR008979">
    <property type="entry name" value="Galactose-bd-like_sf"/>
</dbReference>
<dbReference type="PROSITE" id="PS00330">
    <property type="entry name" value="HEMOLYSIN_CALCIUM"/>
    <property type="match status" value="1"/>
</dbReference>
<keyword evidence="5 8" id="KW-0720">Serine protease</keyword>
<dbReference type="SUPFAM" id="SSF49785">
    <property type="entry name" value="Galactose-binding domain-like"/>
    <property type="match status" value="1"/>
</dbReference>
<dbReference type="InterPro" id="IPR011049">
    <property type="entry name" value="Serralysin-like_metalloprot_C"/>
</dbReference>
<keyword evidence="11" id="KW-1185">Reference proteome</keyword>
<dbReference type="EMBL" id="CP022542">
    <property type="protein sequence ID" value="ASP23663.1"/>
    <property type="molecule type" value="Genomic_DNA"/>
</dbReference>
<dbReference type="GO" id="GO:0016020">
    <property type="term" value="C:membrane"/>
    <property type="evidence" value="ECO:0007669"/>
    <property type="project" value="TreeGrafter"/>
</dbReference>
<evidence type="ECO:0000313" key="10">
    <source>
        <dbReference type="EMBL" id="ASP23663.1"/>
    </source>
</evidence>
<keyword evidence="4 8" id="KW-0378">Hydrolase</keyword>
<dbReference type="GO" id="GO:0005509">
    <property type="term" value="F:calcium ion binding"/>
    <property type="evidence" value="ECO:0007669"/>
    <property type="project" value="InterPro"/>
</dbReference>
<accession>A0A222EBU6</accession>
<dbReference type="InterPro" id="IPR018511">
    <property type="entry name" value="Hemolysin-typ_Ca-bd_CS"/>
</dbReference>
<dbReference type="PROSITE" id="PS51829">
    <property type="entry name" value="P_HOMO_B"/>
    <property type="match status" value="1"/>
</dbReference>
<protein>
    <submittedName>
        <fullName evidence="10">Calcium-dependent protease</fullName>
        <ecNumber evidence="10">3.4.21.-</ecNumber>
    </submittedName>
</protein>
<dbReference type="Pfam" id="PF01483">
    <property type="entry name" value="P_proprotein"/>
    <property type="match status" value="1"/>
</dbReference>
<dbReference type="InterPro" id="IPR015500">
    <property type="entry name" value="Peptidase_S8_subtilisin-rel"/>
</dbReference>
<evidence type="ECO:0000256" key="3">
    <source>
        <dbReference type="ARBA" id="ARBA00022729"/>
    </source>
</evidence>
<dbReference type="CDD" id="cd04059">
    <property type="entry name" value="Peptidases_S8_Protein_convertases_Kexins_Furin-like"/>
    <property type="match status" value="1"/>
</dbReference>
<dbReference type="Gene3D" id="3.40.50.200">
    <property type="entry name" value="Peptidase S8/S53 domain"/>
    <property type="match status" value="1"/>
</dbReference>
<feature type="active site" description="Charge relay system" evidence="7 8">
    <location>
        <position position="92"/>
    </location>
</feature>
<feature type="active site" description="Charge relay system" evidence="7 8">
    <location>
        <position position="280"/>
    </location>
</feature>
<dbReference type="EC" id="3.4.21.-" evidence="10"/>
<dbReference type="PROSITE" id="PS00138">
    <property type="entry name" value="SUBTILASE_SER"/>
    <property type="match status" value="1"/>
</dbReference>
<organism evidence="10 11">
    <name type="scientific">Antarctobacter heliothermus</name>
    <dbReference type="NCBI Taxonomy" id="74033"/>
    <lineage>
        <taxon>Bacteria</taxon>
        <taxon>Pseudomonadati</taxon>
        <taxon>Pseudomonadota</taxon>
        <taxon>Alphaproteobacteria</taxon>
        <taxon>Rhodobacterales</taxon>
        <taxon>Roseobacteraceae</taxon>
        <taxon>Antarctobacter</taxon>
    </lineage>
</organism>
<dbReference type="KEGG" id="aht:ANTHELSMS3_04765"/>
<dbReference type="InterPro" id="IPR000209">
    <property type="entry name" value="Peptidase_S8/S53_dom"/>
</dbReference>
<keyword evidence="3" id="KW-0732">Signal</keyword>
<evidence type="ECO:0000256" key="8">
    <source>
        <dbReference type="PROSITE-ProRule" id="PRU01240"/>
    </source>
</evidence>
<keyword evidence="2 8" id="KW-0645">Protease</keyword>
<dbReference type="Gene3D" id="2.60.120.260">
    <property type="entry name" value="Galactose-binding domain-like"/>
    <property type="match status" value="1"/>
</dbReference>
<dbReference type="GO" id="GO:0004252">
    <property type="term" value="F:serine-type endopeptidase activity"/>
    <property type="evidence" value="ECO:0007669"/>
    <property type="project" value="UniProtKB-UniRule"/>
</dbReference>
<dbReference type="SUPFAM" id="SSF51120">
    <property type="entry name" value="beta-Roll"/>
    <property type="match status" value="2"/>
</dbReference>
<dbReference type="GO" id="GO:0012505">
    <property type="term" value="C:endomembrane system"/>
    <property type="evidence" value="ECO:0007669"/>
    <property type="project" value="UniProtKB-ARBA"/>
</dbReference>
<dbReference type="PROSITE" id="PS00137">
    <property type="entry name" value="SUBTILASE_HIS"/>
    <property type="match status" value="1"/>
</dbReference>
<evidence type="ECO:0000256" key="2">
    <source>
        <dbReference type="ARBA" id="ARBA00022670"/>
    </source>
</evidence>
<proteinExistence type="inferred from homology"/>
<dbReference type="Proteomes" id="UP000203589">
    <property type="component" value="Plasmid pSMS3-2"/>
</dbReference>
<dbReference type="Pfam" id="PF13946">
    <property type="entry name" value="DUF4214"/>
    <property type="match status" value="2"/>
</dbReference>
<dbReference type="SUPFAM" id="SSF52743">
    <property type="entry name" value="Subtilisin-like"/>
    <property type="match status" value="1"/>
</dbReference>
<evidence type="ECO:0000256" key="5">
    <source>
        <dbReference type="ARBA" id="ARBA00022825"/>
    </source>
</evidence>
<gene>
    <name evidence="10" type="primary">prcA</name>
    <name evidence="10" type="ORF">ANTHELSMS3_04765</name>
</gene>
<dbReference type="InterPro" id="IPR002884">
    <property type="entry name" value="P_dom"/>
</dbReference>
<evidence type="ECO:0000256" key="7">
    <source>
        <dbReference type="PIRSR" id="PIRSR615500-1"/>
    </source>
</evidence>
<dbReference type="OrthoDB" id="9795675at2"/>
<dbReference type="Gene3D" id="2.150.10.10">
    <property type="entry name" value="Serralysin-like metalloprotease, C-terminal"/>
    <property type="match status" value="1"/>
</dbReference>
<sequence>MPGMRAGWQGTVVHEVMVTISDPRYALQWHFDLIGDIETIWQEVSGAGVSVGVYDDGMDQDHPDLAANYDASLHYDGISNDDGSHNTGFDGHGTSVGGLIAAARNGLGGVGVAWGASLTSVDYLNDMQVASDAVLYDSLVWTAMFDVVNQSYGVRPEFSDDWDIGDPGSYGWEEAQRFAQATQTGRGGLGTIFVKAAGNEAGDPTLQSFGVLGNAQGEGHNVLHTVIVVGAVGRDGSVESYSNFGANLLVSAPAASHTTDVAGRDGYASGDYTNDFSGTSAATPVVSGVVALMLETAPGLGWRDVQEILSLTAAQTGSAYGGPASGFEAGEWQPMGGETWNGGAMSFSPSYGFGLVDAFAAVRLAEVWLDMQGGVAATSDTLVQASFARSQTRPILDFSDTDLVLQVVDGIVIEHVYVTVAITHGFASDLTITLIAPDGTEVILAEGDGGGTALNGDWTFGVAALRGMSSAGDWTLRVADGSIGDVGTLRSVRLEFLGSPEDSPQSADDIWVFTDDFAALVAADPARGRAVDDDGGTDWITSVAVADPVEITLGATATLRVAGSDWATIEGGIENASSGDGDDVLTGGAGANVLRAGRGRDLVTGGAGADDLAGGPGGDVVQGGGAGIYHTEISAQVYRLYLAVFGRAPDAGGHQAWAQRMTLDRMTHDQVAQAFIASPEFTATYGATTDTEFVTLLYENVLHRAPDAAGLASWMTQLDEGTSRARVVLLFAESPEHQTTSATAQAGFDMARDITEWADDVYRLYRAVFDRDPDPGGYDGWAETLAAGRMRFDQVVESFMAAPEFTATYGAAASNTDFVTLLYDNVLKRAPDPAGLDGWVTRLEDGMSRVKLVEFFVSSPEFTDSSAAGLEAFITGRGADDVLRSDGGDDLLAGGLYADQFVFVSDGAASTTTVTDLEPWDLLTFEGFGMDAGQIFAALEQLGDDVVLRAAGEAVFLADTALDEITQGMITIA</sequence>
<dbReference type="InterPro" id="IPR022398">
    <property type="entry name" value="Peptidase_S8_His-AS"/>
</dbReference>
<dbReference type="InterPro" id="IPR034182">
    <property type="entry name" value="Kexin/furin"/>
</dbReference>
<dbReference type="GO" id="GO:0005737">
    <property type="term" value="C:cytoplasm"/>
    <property type="evidence" value="ECO:0007669"/>
    <property type="project" value="UniProtKB-ARBA"/>
</dbReference>
<evidence type="ECO:0000259" key="9">
    <source>
        <dbReference type="PROSITE" id="PS51829"/>
    </source>
</evidence>
<dbReference type="PANTHER" id="PTHR42884:SF14">
    <property type="entry name" value="NEUROENDOCRINE CONVERTASE 1"/>
    <property type="match status" value="1"/>
</dbReference>
<dbReference type="Pfam" id="PF00353">
    <property type="entry name" value="HemolysinCabind"/>
    <property type="match status" value="2"/>
</dbReference>
<name>A0A222EBU6_9RHOB</name>
<keyword evidence="10" id="KW-0614">Plasmid</keyword>
<dbReference type="InterPro" id="IPR023828">
    <property type="entry name" value="Peptidase_S8_Ser-AS"/>
</dbReference>
<dbReference type="InterPro" id="IPR038255">
    <property type="entry name" value="PBS_linker_sf"/>
</dbReference>
<dbReference type="Gene3D" id="1.10.3130.20">
    <property type="entry name" value="Phycobilisome linker domain"/>
    <property type="match status" value="2"/>
</dbReference>
<evidence type="ECO:0000256" key="1">
    <source>
        <dbReference type="ARBA" id="ARBA00005325"/>
    </source>
</evidence>
<dbReference type="GO" id="GO:0016485">
    <property type="term" value="P:protein processing"/>
    <property type="evidence" value="ECO:0007669"/>
    <property type="project" value="TreeGrafter"/>
</dbReference>
<dbReference type="PROSITE" id="PS51892">
    <property type="entry name" value="SUBTILASE"/>
    <property type="match status" value="1"/>
</dbReference>
<keyword evidence="6" id="KW-0106">Calcium</keyword>
<dbReference type="RefSeq" id="WP_094037722.1">
    <property type="nucleotide sequence ID" value="NZ_CP022542.1"/>
</dbReference>
<dbReference type="PANTHER" id="PTHR42884">
    <property type="entry name" value="PROPROTEIN CONVERTASE SUBTILISIN/KEXIN-RELATED"/>
    <property type="match status" value="1"/>
</dbReference>
<dbReference type="AlphaFoldDB" id="A0A222EBU6"/>
<dbReference type="InterPro" id="IPR025282">
    <property type="entry name" value="DUF4214"/>
</dbReference>
<dbReference type="Pfam" id="PF00082">
    <property type="entry name" value="Peptidase_S8"/>
    <property type="match status" value="1"/>
</dbReference>
<geneLocation type="plasmid" evidence="11">
    <name>psms3-2</name>
</geneLocation>
<reference evidence="10 11" key="1">
    <citation type="submission" date="2017-07" db="EMBL/GenBank/DDBJ databases">
        <title>Genome Sequence of Antarctobacter heliothermus Strain SMS3 Isolated from a culture of the Diatom Skeletonema marinoi.</title>
        <authorList>
            <person name="Topel M."/>
            <person name="Pinder M.I.M."/>
            <person name="Johansson O.N."/>
            <person name="Kourtchenko O."/>
            <person name="Godhe A."/>
            <person name="Clarke A.K."/>
        </authorList>
    </citation>
    <scope>NUCLEOTIDE SEQUENCE [LARGE SCALE GENOMIC DNA]</scope>
    <source>
        <strain evidence="10 11">SMS3</strain>
        <plasmid evidence="11">Plasmid psms3-2</plasmid>
    </source>
</reference>
<evidence type="ECO:0000256" key="6">
    <source>
        <dbReference type="ARBA" id="ARBA00022837"/>
    </source>
</evidence>